<dbReference type="AlphaFoldDB" id="X0Z5S6"/>
<proteinExistence type="predicted"/>
<dbReference type="GO" id="GO:0016791">
    <property type="term" value="F:phosphatase activity"/>
    <property type="evidence" value="ECO:0007669"/>
    <property type="project" value="TreeGrafter"/>
</dbReference>
<name>X0Z5S6_9ZZZZ</name>
<evidence type="ECO:0000313" key="3">
    <source>
        <dbReference type="EMBL" id="GAG43871.1"/>
    </source>
</evidence>
<comment type="caution">
    <text evidence="3">The sequence shown here is derived from an EMBL/GenBank/DDBJ whole genome shotgun (WGS) entry which is preliminary data.</text>
</comment>
<sequence>TKSAVSYELETVVPSGTFWIGVRLSPIFDDQGNVVHFLGISRNITGRKRAEEALRRECDLAEALEEATAALTATLDFDRVLDGILEQVSRVVPNDATNIMLIEGDQVHIVRWRGYERFGEKEFVSTVVFRIPDVPGLQQMMESGEPMVIPDTATYPDWVRVPVTEWLRSYAAAPVIVRGEVIGFLNVDSATPGFFTQAHVETLRAFADHAAAAIENARLYESEHRRSVELETLRQA</sequence>
<keyword evidence="1" id="KW-0378">Hydrolase</keyword>
<dbReference type="InterPro" id="IPR001610">
    <property type="entry name" value="PAC"/>
</dbReference>
<feature type="non-terminal residue" evidence="3">
    <location>
        <position position="236"/>
    </location>
</feature>
<dbReference type="InterPro" id="IPR052016">
    <property type="entry name" value="Bact_Sigma-Reg"/>
</dbReference>
<dbReference type="PANTHER" id="PTHR43156:SF2">
    <property type="entry name" value="STAGE II SPORULATION PROTEIN E"/>
    <property type="match status" value="1"/>
</dbReference>
<dbReference type="SMART" id="SM00065">
    <property type="entry name" value="GAF"/>
    <property type="match status" value="1"/>
</dbReference>
<gene>
    <name evidence="3" type="ORF">S01H1_76413</name>
</gene>
<dbReference type="NCBIfam" id="TIGR00229">
    <property type="entry name" value="sensory_box"/>
    <property type="match status" value="1"/>
</dbReference>
<dbReference type="Gene3D" id="3.30.450.20">
    <property type="entry name" value="PAS domain"/>
    <property type="match status" value="1"/>
</dbReference>
<feature type="non-terminal residue" evidence="3">
    <location>
        <position position="1"/>
    </location>
</feature>
<dbReference type="SUPFAM" id="SSF55785">
    <property type="entry name" value="PYP-like sensor domain (PAS domain)"/>
    <property type="match status" value="1"/>
</dbReference>
<dbReference type="InterPro" id="IPR035965">
    <property type="entry name" value="PAS-like_dom_sf"/>
</dbReference>
<dbReference type="Gene3D" id="3.30.450.40">
    <property type="match status" value="1"/>
</dbReference>
<dbReference type="PANTHER" id="PTHR43156">
    <property type="entry name" value="STAGE II SPORULATION PROTEIN E-RELATED"/>
    <property type="match status" value="1"/>
</dbReference>
<dbReference type="SMART" id="SM00086">
    <property type="entry name" value="PAC"/>
    <property type="match status" value="1"/>
</dbReference>
<dbReference type="PROSITE" id="PS50113">
    <property type="entry name" value="PAC"/>
    <property type="match status" value="1"/>
</dbReference>
<dbReference type="EMBL" id="BARS01051277">
    <property type="protein sequence ID" value="GAG43871.1"/>
    <property type="molecule type" value="Genomic_DNA"/>
</dbReference>
<organism evidence="3">
    <name type="scientific">marine sediment metagenome</name>
    <dbReference type="NCBI Taxonomy" id="412755"/>
    <lineage>
        <taxon>unclassified sequences</taxon>
        <taxon>metagenomes</taxon>
        <taxon>ecological metagenomes</taxon>
    </lineage>
</organism>
<accession>X0Z5S6</accession>
<dbReference type="InterPro" id="IPR000014">
    <property type="entry name" value="PAS"/>
</dbReference>
<protein>
    <recommendedName>
        <fullName evidence="2">PAC domain-containing protein</fullName>
    </recommendedName>
</protein>
<dbReference type="Pfam" id="PF13185">
    <property type="entry name" value="GAF_2"/>
    <property type="match status" value="1"/>
</dbReference>
<evidence type="ECO:0000256" key="1">
    <source>
        <dbReference type="ARBA" id="ARBA00022801"/>
    </source>
</evidence>
<dbReference type="InterPro" id="IPR003018">
    <property type="entry name" value="GAF"/>
</dbReference>
<dbReference type="SUPFAM" id="SSF55781">
    <property type="entry name" value="GAF domain-like"/>
    <property type="match status" value="1"/>
</dbReference>
<evidence type="ECO:0000259" key="2">
    <source>
        <dbReference type="PROSITE" id="PS50113"/>
    </source>
</evidence>
<feature type="domain" description="PAC" evidence="2">
    <location>
        <begin position="3"/>
        <end position="56"/>
    </location>
</feature>
<dbReference type="InterPro" id="IPR000700">
    <property type="entry name" value="PAS-assoc_C"/>
</dbReference>
<dbReference type="InterPro" id="IPR029016">
    <property type="entry name" value="GAF-like_dom_sf"/>
</dbReference>
<reference evidence="3" key="1">
    <citation type="journal article" date="2014" name="Front. Microbiol.">
        <title>High frequency of phylogenetically diverse reductive dehalogenase-homologous genes in deep subseafloor sedimentary metagenomes.</title>
        <authorList>
            <person name="Kawai M."/>
            <person name="Futagami T."/>
            <person name="Toyoda A."/>
            <person name="Takaki Y."/>
            <person name="Nishi S."/>
            <person name="Hori S."/>
            <person name="Arai W."/>
            <person name="Tsubouchi T."/>
            <person name="Morono Y."/>
            <person name="Uchiyama I."/>
            <person name="Ito T."/>
            <person name="Fujiyama A."/>
            <person name="Inagaki F."/>
            <person name="Takami H."/>
        </authorList>
    </citation>
    <scope>NUCLEOTIDE SEQUENCE</scope>
    <source>
        <strain evidence="3">Expedition CK06-06</strain>
    </source>
</reference>